<feature type="non-terminal residue" evidence="2">
    <location>
        <position position="407"/>
    </location>
</feature>
<name>A0A9P6LUX8_MORAP</name>
<dbReference type="Proteomes" id="UP000738359">
    <property type="component" value="Unassembled WGS sequence"/>
</dbReference>
<dbReference type="OrthoDB" id="2683368at2759"/>
<dbReference type="EMBL" id="JAAAHY010002530">
    <property type="protein sequence ID" value="KAF9944288.1"/>
    <property type="molecule type" value="Genomic_DNA"/>
</dbReference>
<dbReference type="AlphaFoldDB" id="A0A9P6LUX8"/>
<accession>A0A9P6LUX8</accession>
<evidence type="ECO:0000313" key="2">
    <source>
        <dbReference type="EMBL" id="KAF9944288.1"/>
    </source>
</evidence>
<comment type="caution">
    <text evidence="2">The sequence shown here is derived from an EMBL/GenBank/DDBJ whole genome shotgun (WGS) entry which is preliminary data.</text>
</comment>
<evidence type="ECO:0000313" key="3">
    <source>
        <dbReference type="Proteomes" id="UP000738359"/>
    </source>
</evidence>
<proteinExistence type="predicted"/>
<feature type="compositionally biased region" description="Polar residues" evidence="1">
    <location>
        <begin position="173"/>
        <end position="188"/>
    </location>
</feature>
<feature type="compositionally biased region" description="Low complexity" evidence="1">
    <location>
        <begin position="382"/>
        <end position="397"/>
    </location>
</feature>
<feature type="compositionally biased region" description="Low complexity" evidence="1">
    <location>
        <begin position="113"/>
        <end position="123"/>
    </location>
</feature>
<feature type="compositionally biased region" description="Basic and acidic residues" evidence="1">
    <location>
        <begin position="189"/>
        <end position="208"/>
    </location>
</feature>
<sequence>GDAAGSAASATATPAGGAGTTLWNRLKAAKEVINATITGEEKWPESDDSDYEGETHVTRILREYADKKEDEEMAAKIAELDMMPTSGPGSKATGAGSTSRNQYLRDAVRKEPSTPSIISTTSSNEQEDYYGKSLRARGESTSARAEAAERSWSPASASVSTSNSNNSYSSNNLTVGSATKNRYRTTSDASRDDALSRLEGKSEGDKLAAHVNNLGSTSPRARANSPNIGHRPQDPASSSSSSYQQQQSRNQYPQYSNQLSPSSAANPNSYSSSSSQRSVSPGANRRYDAPPPNSPGRYGGGQPQQPASPSYPGSNNSYRQQAAPSPSHGDPYGSRGRAGGDPSQGRGRPDYDRRPTYPPQTSGGNGYGQAPSGGNNLGAYGQRQQQQQQQQYQQHQQPYGASQGNYF</sequence>
<feature type="compositionally biased region" description="Polar residues" evidence="1">
    <location>
        <begin position="213"/>
        <end position="227"/>
    </location>
</feature>
<gene>
    <name evidence="2" type="ORF">BGZ70_004832</name>
</gene>
<organism evidence="2 3">
    <name type="scientific">Mortierella alpina</name>
    <name type="common">Oleaginous fungus</name>
    <name type="synonym">Mortierella renispora</name>
    <dbReference type="NCBI Taxonomy" id="64518"/>
    <lineage>
        <taxon>Eukaryota</taxon>
        <taxon>Fungi</taxon>
        <taxon>Fungi incertae sedis</taxon>
        <taxon>Mucoromycota</taxon>
        <taxon>Mortierellomycotina</taxon>
        <taxon>Mortierellomycetes</taxon>
        <taxon>Mortierellales</taxon>
        <taxon>Mortierellaceae</taxon>
        <taxon>Mortierella</taxon>
    </lineage>
</organism>
<protein>
    <submittedName>
        <fullName evidence="2">Uncharacterized protein</fullName>
    </submittedName>
</protein>
<feature type="region of interest" description="Disordered" evidence="1">
    <location>
        <begin position="79"/>
        <end position="407"/>
    </location>
</feature>
<feature type="compositionally biased region" description="Low complexity" evidence="1">
    <location>
        <begin position="234"/>
        <end position="283"/>
    </location>
</feature>
<evidence type="ECO:0000256" key="1">
    <source>
        <dbReference type="SAM" id="MobiDB-lite"/>
    </source>
</evidence>
<reference evidence="2" key="1">
    <citation type="journal article" date="2020" name="Fungal Divers.">
        <title>Resolving the Mortierellaceae phylogeny through synthesis of multi-gene phylogenetics and phylogenomics.</title>
        <authorList>
            <person name="Vandepol N."/>
            <person name="Liber J."/>
            <person name="Desiro A."/>
            <person name="Na H."/>
            <person name="Kennedy M."/>
            <person name="Barry K."/>
            <person name="Grigoriev I.V."/>
            <person name="Miller A.N."/>
            <person name="O'Donnell K."/>
            <person name="Stajich J.E."/>
            <person name="Bonito G."/>
        </authorList>
    </citation>
    <scope>NUCLEOTIDE SEQUENCE</scope>
    <source>
        <strain evidence="2">CK1249</strain>
    </source>
</reference>
<feature type="compositionally biased region" description="Low complexity" evidence="1">
    <location>
        <begin position="139"/>
        <end position="172"/>
    </location>
</feature>
<feature type="compositionally biased region" description="Polar residues" evidence="1">
    <location>
        <begin position="307"/>
        <end position="324"/>
    </location>
</feature>
<keyword evidence="3" id="KW-1185">Reference proteome</keyword>